<evidence type="ECO:0000313" key="3">
    <source>
        <dbReference type="Proteomes" id="UP000250572"/>
    </source>
</evidence>
<keyword evidence="3" id="KW-1185">Reference proteome</keyword>
<comment type="caution">
    <text evidence="2">The sequence shown here is derived from an EMBL/GenBank/DDBJ whole genome shotgun (WGS) entry which is preliminary data.</text>
</comment>
<dbReference type="InterPro" id="IPR037104">
    <property type="entry name" value="Annexin_sf"/>
</dbReference>
<dbReference type="GO" id="GO:0005509">
    <property type="term" value="F:calcium ion binding"/>
    <property type="evidence" value="ECO:0007669"/>
    <property type="project" value="InterPro"/>
</dbReference>
<proteinExistence type="predicted"/>
<dbReference type="SUPFAM" id="SSF47874">
    <property type="entry name" value="Annexin"/>
    <property type="match status" value="1"/>
</dbReference>
<name>A0A315UZ75_GAMAF</name>
<dbReference type="GO" id="GO:0005544">
    <property type="term" value="F:calcium-dependent phospholipid binding"/>
    <property type="evidence" value="ECO:0007669"/>
    <property type="project" value="InterPro"/>
</dbReference>
<evidence type="ECO:0000256" key="1">
    <source>
        <dbReference type="SAM" id="MobiDB-lite"/>
    </source>
</evidence>
<evidence type="ECO:0000313" key="2">
    <source>
        <dbReference type="EMBL" id="PWA16777.1"/>
    </source>
</evidence>
<dbReference type="AlphaFoldDB" id="A0A315UZ75"/>
<dbReference type="Proteomes" id="UP000250572">
    <property type="component" value="Unassembled WGS sequence"/>
</dbReference>
<organism evidence="2 3">
    <name type="scientific">Gambusia affinis</name>
    <name type="common">Western mosquitofish</name>
    <name type="synonym">Heterandria affinis</name>
    <dbReference type="NCBI Taxonomy" id="33528"/>
    <lineage>
        <taxon>Eukaryota</taxon>
        <taxon>Metazoa</taxon>
        <taxon>Chordata</taxon>
        <taxon>Craniata</taxon>
        <taxon>Vertebrata</taxon>
        <taxon>Euteleostomi</taxon>
        <taxon>Actinopterygii</taxon>
        <taxon>Neopterygii</taxon>
        <taxon>Teleostei</taxon>
        <taxon>Neoteleostei</taxon>
        <taxon>Acanthomorphata</taxon>
        <taxon>Ovalentaria</taxon>
        <taxon>Atherinomorphae</taxon>
        <taxon>Cyprinodontiformes</taxon>
        <taxon>Poeciliidae</taxon>
        <taxon>Poeciliinae</taxon>
        <taxon>Gambusia</taxon>
    </lineage>
</organism>
<gene>
    <name evidence="2" type="ORF">CCH79_00017893</name>
</gene>
<reference evidence="2 3" key="1">
    <citation type="journal article" date="2018" name="G3 (Bethesda)">
        <title>A High-Quality Reference Genome for the Invasive Mosquitofish Gambusia affinis Using a Chicago Library.</title>
        <authorList>
            <person name="Hoffberg S.L."/>
            <person name="Troendle N.J."/>
            <person name="Glenn T.C."/>
            <person name="Mahmud O."/>
            <person name="Louha S."/>
            <person name="Chalopin D."/>
            <person name="Bennetzen J.L."/>
            <person name="Mauricio R."/>
        </authorList>
    </citation>
    <scope>NUCLEOTIDE SEQUENCE [LARGE SCALE GENOMIC DNA]</scope>
    <source>
        <strain evidence="2">NE01/NJP1002.9</strain>
        <tissue evidence="2">Muscle</tissue>
    </source>
</reference>
<accession>A0A315UZ75</accession>
<protein>
    <submittedName>
        <fullName evidence="2">Uncharacterized protein</fullName>
    </submittedName>
</protein>
<sequence>MDENFCSDMWWGTLGTIRPFPNFHPDRDAADIQAALERKGTGRSGSGRSGVPLARSDPGG</sequence>
<feature type="region of interest" description="Disordered" evidence="1">
    <location>
        <begin position="38"/>
        <end position="60"/>
    </location>
</feature>
<dbReference type="EMBL" id="NHOQ01002476">
    <property type="protein sequence ID" value="PWA16777.1"/>
    <property type="molecule type" value="Genomic_DNA"/>
</dbReference>